<dbReference type="Gene3D" id="3.30.810.10">
    <property type="entry name" value="2-Layer Sandwich"/>
    <property type="match status" value="1"/>
</dbReference>
<keyword evidence="1" id="KW-0418">Kinase</keyword>
<sequence>MGPRTNRISRSILRAIFSDGPQDKPGLLARIVALFSLFQLVLRRFRALDFRRLRQEPWQLDDDEYRESFRSADRRGQLKPVGDLGYSGSTFFTTPNAKYLIKSLPRRFEYTFFMRDLFEPYLQHMQQNPNSLLVRITDFLEAIGPAVGSILGTAPDHHVIMENVLYGKDTDRQKERWETYDLKPSSYFYPERDIAGGRLAPESVKERLIDKFPDKIRVTSAERDELLATLGRDTELLRQANAVDYSLFLVRYPVEPSREVPAVRARTSGWREGVRSSDGKWVYRAVVLDFFWAKHKTQPRLMTKLVKSFNFFVKKGPMSITTSPDEYRSRFLSMVKGHLEESTEHQQSVALDG</sequence>
<evidence type="ECO:0000313" key="4">
    <source>
        <dbReference type="Proteomes" id="UP001521116"/>
    </source>
</evidence>
<keyword evidence="1" id="KW-0808">Transferase</keyword>
<evidence type="ECO:0000256" key="1">
    <source>
        <dbReference type="PROSITE-ProRule" id="PRU00781"/>
    </source>
</evidence>
<dbReference type="SMART" id="SM00330">
    <property type="entry name" value="PIPKc"/>
    <property type="match status" value="1"/>
</dbReference>
<keyword evidence="4" id="KW-1185">Reference proteome</keyword>
<dbReference type="PANTHER" id="PTHR23086">
    <property type="entry name" value="PHOSPHATIDYLINOSITOL-4-PHOSPHATE 5-KINASE"/>
    <property type="match status" value="1"/>
</dbReference>
<dbReference type="PANTHER" id="PTHR23086:SF126">
    <property type="entry name" value="PIPK DOMAIN-CONTAINING PROTEIN"/>
    <property type="match status" value="1"/>
</dbReference>
<dbReference type="EMBL" id="JAJVDC020000024">
    <property type="protein sequence ID" value="KAL1633048.1"/>
    <property type="molecule type" value="Genomic_DNA"/>
</dbReference>
<protein>
    <recommendedName>
        <fullName evidence="2">PIPK domain-containing protein</fullName>
    </recommendedName>
</protein>
<dbReference type="Proteomes" id="UP001521116">
    <property type="component" value="Unassembled WGS sequence"/>
</dbReference>
<evidence type="ECO:0000313" key="3">
    <source>
        <dbReference type="EMBL" id="KAL1633048.1"/>
    </source>
</evidence>
<organism evidence="3 4">
    <name type="scientific">Neofusicoccum ribis</name>
    <dbReference type="NCBI Taxonomy" id="45134"/>
    <lineage>
        <taxon>Eukaryota</taxon>
        <taxon>Fungi</taxon>
        <taxon>Dikarya</taxon>
        <taxon>Ascomycota</taxon>
        <taxon>Pezizomycotina</taxon>
        <taxon>Dothideomycetes</taxon>
        <taxon>Dothideomycetes incertae sedis</taxon>
        <taxon>Botryosphaeriales</taxon>
        <taxon>Botryosphaeriaceae</taxon>
        <taxon>Neofusicoccum</taxon>
    </lineage>
</organism>
<dbReference type="InterPro" id="IPR023610">
    <property type="entry name" value="PInositol-4/5-P-5/4-kinase"/>
</dbReference>
<feature type="domain" description="PIPK" evidence="2">
    <location>
        <begin position="1"/>
        <end position="339"/>
    </location>
</feature>
<gene>
    <name evidence="3" type="ORF">SLS56_003119</name>
</gene>
<dbReference type="Pfam" id="PF01504">
    <property type="entry name" value="PIP5K"/>
    <property type="match status" value="1"/>
</dbReference>
<dbReference type="SUPFAM" id="SSF56104">
    <property type="entry name" value="SAICAR synthase-like"/>
    <property type="match status" value="1"/>
</dbReference>
<reference evidence="3 4" key="1">
    <citation type="submission" date="2024-02" db="EMBL/GenBank/DDBJ databases">
        <title>De novo assembly and annotation of 12 fungi associated with fruit tree decline syndrome in Ontario, Canada.</title>
        <authorList>
            <person name="Sulman M."/>
            <person name="Ellouze W."/>
            <person name="Ilyukhin E."/>
        </authorList>
    </citation>
    <scope>NUCLEOTIDE SEQUENCE [LARGE SCALE GENOMIC DNA]</scope>
    <source>
        <strain evidence="3 4">M1-105</strain>
    </source>
</reference>
<name>A0ABR3T138_9PEZI</name>
<keyword evidence="1" id="KW-0067">ATP-binding</keyword>
<dbReference type="PROSITE" id="PS51455">
    <property type="entry name" value="PIPK"/>
    <property type="match status" value="1"/>
</dbReference>
<dbReference type="Gene3D" id="3.30.800.10">
    <property type="entry name" value="Phosphatidylinositol Phosphate Kinase II Beta"/>
    <property type="match status" value="1"/>
</dbReference>
<dbReference type="InterPro" id="IPR002498">
    <property type="entry name" value="PInositol-4-P-4/5-kinase_core"/>
</dbReference>
<dbReference type="InterPro" id="IPR027484">
    <property type="entry name" value="PInositol-4-P-5-kinase_N"/>
</dbReference>
<proteinExistence type="predicted"/>
<evidence type="ECO:0000259" key="2">
    <source>
        <dbReference type="PROSITE" id="PS51455"/>
    </source>
</evidence>
<accession>A0ABR3T138</accession>
<keyword evidence="1" id="KW-0547">Nucleotide-binding</keyword>
<comment type="caution">
    <text evidence="3">The sequence shown here is derived from an EMBL/GenBank/DDBJ whole genome shotgun (WGS) entry which is preliminary data.</text>
</comment>
<dbReference type="InterPro" id="IPR027483">
    <property type="entry name" value="PInositol-4-P-4/5-kinase_C_sf"/>
</dbReference>